<comment type="caution">
    <text evidence="2">The sequence shown here is derived from an EMBL/GenBank/DDBJ whole genome shotgun (WGS) entry which is preliminary data.</text>
</comment>
<feature type="transmembrane region" description="Helical" evidence="1">
    <location>
        <begin position="12"/>
        <end position="33"/>
    </location>
</feature>
<keyword evidence="1" id="KW-0812">Transmembrane</keyword>
<evidence type="ECO:0000313" key="2">
    <source>
        <dbReference type="EMBL" id="KAJ9633149.1"/>
    </source>
</evidence>
<keyword evidence="1" id="KW-1133">Transmembrane helix</keyword>
<feature type="transmembrane region" description="Helical" evidence="1">
    <location>
        <begin position="45"/>
        <end position="62"/>
    </location>
</feature>
<gene>
    <name evidence="2" type="ORF">H2204_007295</name>
</gene>
<reference evidence="2" key="1">
    <citation type="submission" date="2022-10" db="EMBL/GenBank/DDBJ databases">
        <title>Culturing micro-colonial fungi from biological soil crusts in the Mojave desert and describing Neophaeococcomyces mojavensis, and introducing the new genera and species Taxawa tesnikishii.</title>
        <authorList>
            <person name="Kurbessoian T."/>
            <person name="Stajich J.E."/>
        </authorList>
    </citation>
    <scope>NUCLEOTIDE SEQUENCE</scope>
    <source>
        <strain evidence="2">TK_35</strain>
    </source>
</reference>
<dbReference type="EMBL" id="JAPDRN010000049">
    <property type="protein sequence ID" value="KAJ9633149.1"/>
    <property type="molecule type" value="Genomic_DNA"/>
</dbReference>
<feature type="transmembrane region" description="Helical" evidence="1">
    <location>
        <begin position="68"/>
        <end position="88"/>
    </location>
</feature>
<name>A0AA38Y369_9EURO</name>
<dbReference type="AlphaFoldDB" id="A0AA38Y369"/>
<evidence type="ECO:0000256" key="1">
    <source>
        <dbReference type="SAM" id="Phobius"/>
    </source>
</evidence>
<proteinExistence type="predicted"/>
<accession>A0AA38Y369</accession>
<organism evidence="2">
    <name type="scientific">Knufia peltigerae</name>
    <dbReference type="NCBI Taxonomy" id="1002370"/>
    <lineage>
        <taxon>Eukaryota</taxon>
        <taxon>Fungi</taxon>
        <taxon>Dikarya</taxon>
        <taxon>Ascomycota</taxon>
        <taxon>Pezizomycotina</taxon>
        <taxon>Eurotiomycetes</taxon>
        <taxon>Chaetothyriomycetidae</taxon>
        <taxon>Chaetothyriales</taxon>
        <taxon>Trichomeriaceae</taxon>
        <taxon>Knufia</taxon>
    </lineage>
</organism>
<keyword evidence="1" id="KW-0472">Membrane</keyword>
<sequence>MHRQISPSCHDAIALRAGALGGVLGVALFKAFALSAAAAGSMMTVGLWLLGCVLLAAWALAACLTCLALSWRVFVLMLALSTVFLICIA</sequence>
<protein>
    <submittedName>
        <fullName evidence="2">Uncharacterized protein</fullName>
    </submittedName>
</protein>